<accession>A0ABW2DPB3</accession>
<evidence type="ECO:0000313" key="1">
    <source>
        <dbReference type="EMBL" id="MFC6998611.1"/>
    </source>
</evidence>
<evidence type="ECO:0000313" key="2">
    <source>
        <dbReference type="Proteomes" id="UP001596405"/>
    </source>
</evidence>
<reference evidence="2" key="1">
    <citation type="journal article" date="2019" name="Int. J. Syst. Evol. Microbiol.">
        <title>The Global Catalogue of Microorganisms (GCM) 10K type strain sequencing project: providing services to taxonomists for standard genome sequencing and annotation.</title>
        <authorList>
            <consortium name="The Broad Institute Genomics Platform"/>
            <consortium name="The Broad Institute Genome Sequencing Center for Infectious Disease"/>
            <person name="Wu L."/>
            <person name="Ma J."/>
        </authorList>
    </citation>
    <scope>NUCLEOTIDE SEQUENCE [LARGE SCALE GENOMIC DNA]</scope>
    <source>
        <strain evidence="2">CGMCC 4.7393</strain>
    </source>
</reference>
<dbReference type="RefSeq" id="WP_066617083.1">
    <property type="nucleotide sequence ID" value="NZ_JBHSYQ010000006.1"/>
</dbReference>
<comment type="caution">
    <text evidence="1">The sequence shown here is derived from an EMBL/GenBank/DDBJ whole genome shotgun (WGS) entry which is preliminary data.</text>
</comment>
<proteinExistence type="predicted"/>
<organism evidence="1 2">
    <name type="scientific">Rufibacter roseus</name>
    <dbReference type="NCBI Taxonomy" id="1567108"/>
    <lineage>
        <taxon>Bacteria</taxon>
        <taxon>Pseudomonadati</taxon>
        <taxon>Bacteroidota</taxon>
        <taxon>Cytophagia</taxon>
        <taxon>Cytophagales</taxon>
        <taxon>Hymenobacteraceae</taxon>
        <taxon>Rufibacter</taxon>
    </lineage>
</organism>
<name>A0ABW2DPB3_9BACT</name>
<dbReference type="Proteomes" id="UP001596405">
    <property type="component" value="Unassembled WGS sequence"/>
</dbReference>
<evidence type="ECO:0008006" key="3">
    <source>
        <dbReference type="Google" id="ProtNLM"/>
    </source>
</evidence>
<sequence length="142" mass="16585">MDVTVPRFWLEIDKPHRLLVLHCQGFVASEVYREGLLEAVQVTRKEYLRNWVMDTKHMKVIRQVDQQWTMQSWFSQFKLLGVRRLGIVVSDDIFNQMAISGMVATLRPDFSGEVEYFQGYNSALFWAREGEGDFSDLGLFSV</sequence>
<gene>
    <name evidence="1" type="ORF">ACFQHR_13315</name>
</gene>
<dbReference type="EMBL" id="JBHSYQ010000006">
    <property type="protein sequence ID" value="MFC6998611.1"/>
    <property type="molecule type" value="Genomic_DNA"/>
</dbReference>
<protein>
    <recommendedName>
        <fullName evidence="3">STAS/SEC14 domain-containing protein</fullName>
    </recommendedName>
</protein>
<keyword evidence="2" id="KW-1185">Reference proteome</keyword>